<reference evidence="2" key="1">
    <citation type="journal article" date="2022" name="bioRxiv">
        <title>Sequencing and chromosome-scale assembly of the giantPleurodeles waltlgenome.</title>
        <authorList>
            <person name="Brown T."/>
            <person name="Elewa A."/>
            <person name="Iarovenko S."/>
            <person name="Subramanian E."/>
            <person name="Araus A.J."/>
            <person name="Petzold A."/>
            <person name="Susuki M."/>
            <person name="Suzuki K.-i.T."/>
            <person name="Hayashi T."/>
            <person name="Toyoda A."/>
            <person name="Oliveira C."/>
            <person name="Osipova E."/>
            <person name="Leigh N.D."/>
            <person name="Simon A."/>
            <person name="Yun M.H."/>
        </authorList>
    </citation>
    <scope>NUCLEOTIDE SEQUENCE</scope>
    <source>
        <strain evidence="2">20211129_DDA</strain>
        <tissue evidence="2">Liver</tissue>
    </source>
</reference>
<proteinExistence type="predicted"/>
<accession>A0AAV7UDA2</accession>
<evidence type="ECO:0000313" key="3">
    <source>
        <dbReference type="Proteomes" id="UP001066276"/>
    </source>
</evidence>
<feature type="compositionally biased region" description="Basic and acidic residues" evidence="1">
    <location>
        <begin position="109"/>
        <end position="128"/>
    </location>
</feature>
<keyword evidence="3" id="KW-1185">Reference proteome</keyword>
<feature type="compositionally biased region" description="Basic and acidic residues" evidence="1">
    <location>
        <begin position="143"/>
        <end position="152"/>
    </location>
</feature>
<dbReference type="EMBL" id="JANPWB010000005">
    <property type="protein sequence ID" value="KAJ1185687.1"/>
    <property type="molecule type" value="Genomic_DNA"/>
</dbReference>
<feature type="region of interest" description="Disordered" evidence="1">
    <location>
        <begin position="1"/>
        <end position="152"/>
    </location>
</feature>
<dbReference type="AlphaFoldDB" id="A0AAV7UDA2"/>
<feature type="compositionally biased region" description="Basic residues" evidence="1">
    <location>
        <begin position="129"/>
        <end position="142"/>
    </location>
</feature>
<dbReference type="Proteomes" id="UP001066276">
    <property type="component" value="Chromosome 3_1"/>
</dbReference>
<protein>
    <submittedName>
        <fullName evidence="2">Uncharacterized protein</fullName>
    </submittedName>
</protein>
<comment type="caution">
    <text evidence="2">The sequence shown here is derived from an EMBL/GenBank/DDBJ whole genome shotgun (WGS) entry which is preliminary data.</text>
</comment>
<evidence type="ECO:0000256" key="1">
    <source>
        <dbReference type="SAM" id="MobiDB-lite"/>
    </source>
</evidence>
<sequence length="152" mass="17303">MPGVFVPERNTGGADQQEDQRDGRRSRRSRSGRRQEFLGGRQFGGADTLTVPTLGRRPLAPGSTRLGPATLQEKRGQVRHRVQHGERGGRRRGFTGTKQTSTDGVGIEIGKEGEERYHEHRLEREGEKRKQRQTRQKRKRAKVNKETDHSNI</sequence>
<organism evidence="2 3">
    <name type="scientific">Pleurodeles waltl</name>
    <name type="common">Iberian ribbed newt</name>
    <dbReference type="NCBI Taxonomy" id="8319"/>
    <lineage>
        <taxon>Eukaryota</taxon>
        <taxon>Metazoa</taxon>
        <taxon>Chordata</taxon>
        <taxon>Craniata</taxon>
        <taxon>Vertebrata</taxon>
        <taxon>Euteleostomi</taxon>
        <taxon>Amphibia</taxon>
        <taxon>Batrachia</taxon>
        <taxon>Caudata</taxon>
        <taxon>Salamandroidea</taxon>
        <taxon>Salamandridae</taxon>
        <taxon>Pleurodelinae</taxon>
        <taxon>Pleurodeles</taxon>
    </lineage>
</organism>
<name>A0AAV7UDA2_PLEWA</name>
<gene>
    <name evidence="2" type="ORF">NDU88_002477</name>
</gene>
<evidence type="ECO:0000313" key="2">
    <source>
        <dbReference type="EMBL" id="KAJ1185687.1"/>
    </source>
</evidence>